<accession>A0A3B0RBZ3</accession>
<dbReference type="PANTHER" id="PTHR30469">
    <property type="entry name" value="MULTIDRUG RESISTANCE PROTEIN MDTA"/>
    <property type="match status" value="1"/>
</dbReference>
<dbReference type="GO" id="GO:1990281">
    <property type="term" value="C:efflux pump complex"/>
    <property type="evidence" value="ECO:0007669"/>
    <property type="project" value="TreeGrafter"/>
</dbReference>
<dbReference type="Gene3D" id="2.40.420.20">
    <property type="match status" value="1"/>
</dbReference>
<evidence type="ECO:0000256" key="2">
    <source>
        <dbReference type="SAM" id="Phobius"/>
    </source>
</evidence>
<keyword evidence="2" id="KW-0812">Transmembrane</keyword>
<reference evidence="3" key="1">
    <citation type="submission" date="2018-06" db="EMBL/GenBank/DDBJ databases">
        <authorList>
            <person name="Zhirakovskaya E."/>
        </authorList>
    </citation>
    <scope>NUCLEOTIDE SEQUENCE</scope>
</reference>
<dbReference type="PANTHER" id="PTHR30469:SF11">
    <property type="entry name" value="BLL4320 PROTEIN"/>
    <property type="match status" value="1"/>
</dbReference>
<feature type="transmembrane region" description="Helical" evidence="2">
    <location>
        <begin position="31"/>
        <end position="50"/>
    </location>
</feature>
<dbReference type="GO" id="GO:0015562">
    <property type="term" value="F:efflux transmembrane transporter activity"/>
    <property type="evidence" value="ECO:0007669"/>
    <property type="project" value="TreeGrafter"/>
</dbReference>
<evidence type="ECO:0000313" key="3">
    <source>
        <dbReference type="EMBL" id="VAV86456.1"/>
    </source>
</evidence>
<protein>
    <submittedName>
        <fullName evidence="3">Uncharacterized protein</fullName>
    </submittedName>
</protein>
<dbReference type="EMBL" id="UOED01000005">
    <property type="protein sequence ID" value="VAV86456.1"/>
    <property type="molecule type" value="Genomic_DNA"/>
</dbReference>
<keyword evidence="2" id="KW-1133">Transmembrane helix</keyword>
<proteinExistence type="predicted"/>
<sequence length="419" mass="46667">MTENNIYQNEKTSETLNNKDKSATFWSRNSLRLMLIVVIIIAVSGTIFFIRSSALASLNRDQEALTHAIAVSTTTLQAESHYQVKQKYSGSITAGRESDHGFDRAGLLADVMVDEGDQVLKGDILARLDMRRLDAREQELNADLAQTEALNREAIARLDRAEATFGRFRVLVKKKHISEEKFDQVKFDLIALKARKVATTAAVSKSRAALESLKIDRDLATLTARFDGSITRRYLDEGTAIAAGTPVVRLIEDKKLEIHVGLPAATASALIPGELHMFRYQGRKVMAKLRSVLRNVDPSTRTVTAIFDVIDGGENMRSGDLAQFSILTDIQQPGYWLPTGALAESRRGLWSVYSLKPYEGKTEYATLSRQELQVIYTDGDRVYVQGTLQDGDRVVTQGIHRLVPGQLVRLSKDDPRDNQ</sequence>
<gene>
    <name evidence="3" type="ORF">MNBD_ALPHA02-2093</name>
</gene>
<keyword evidence="1" id="KW-0175">Coiled coil</keyword>
<feature type="coiled-coil region" evidence="1">
    <location>
        <begin position="130"/>
        <end position="164"/>
    </location>
</feature>
<dbReference type="AlphaFoldDB" id="A0A3B0RBZ3"/>
<name>A0A3B0RBZ3_9ZZZZ</name>
<evidence type="ECO:0000256" key="1">
    <source>
        <dbReference type="SAM" id="Coils"/>
    </source>
</evidence>
<dbReference type="Gene3D" id="2.40.30.170">
    <property type="match status" value="1"/>
</dbReference>
<dbReference type="NCBIfam" id="TIGR01730">
    <property type="entry name" value="RND_mfp"/>
    <property type="match status" value="1"/>
</dbReference>
<keyword evidence="2" id="KW-0472">Membrane</keyword>
<organism evidence="3">
    <name type="scientific">hydrothermal vent metagenome</name>
    <dbReference type="NCBI Taxonomy" id="652676"/>
    <lineage>
        <taxon>unclassified sequences</taxon>
        <taxon>metagenomes</taxon>
        <taxon>ecological metagenomes</taxon>
    </lineage>
</organism>
<dbReference type="SUPFAM" id="SSF111369">
    <property type="entry name" value="HlyD-like secretion proteins"/>
    <property type="match status" value="1"/>
</dbReference>
<dbReference type="Gene3D" id="2.40.50.100">
    <property type="match status" value="1"/>
</dbReference>
<dbReference type="Gene3D" id="1.10.287.470">
    <property type="entry name" value="Helix hairpin bin"/>
    <property type="match status" value="1"/>
</dbReference>
<dbReference type="InterPro" id="IPR006143">
    <property type="entry name" value="RND_pump_MFP"/>
</dbReference>